<evidence type="ECO:0000313" key="15">
    <source>
        <dbReference type="Proteomes" id="UP000597762"/>
    </source>
</evidence>
<keyword evidence="15" id="KW-1185">Reference proteome</keyword>
<dbReference type="CDD" id="cd16020">
    <property type="entry name" value="GPI_EPT_1"/>
    <property type="match status" value="1"/>
</dbReference>
<dbReference type="FunFam" id="3.40.720.10:FF:000015">
    <property type="entry name" value="GPI ethanolamine phosphate transferase 1"/>
    <property type="match status" value="1"/>
</dbReference>
<keyword evidence="7 12" id="KW-0812">Transmembrane</keyword>
<dbReference type="EC" id="2.-.-.-" evidence="12"/>
<comment type="caution">
    <text evidence="14">The sequence shown here is derived from an EMBL/GenBank/DDBJ whole genome shotgun (WGS) entry which is preliminary data.</text>
</comment>
<feature type="transmembrane region" description="Helical" evidence="12">
    <location>
        <begin position="412"/>
        <end position="434"/>
    </location>
</feature>
<evidence type="ECO:0000256" key="8">
    <source>
        <dbReference type="ARBA" id="ARBA00022824"/>
    </source>
</evidence>
<name>A0A812BYN2_ACAPH</name>
<protein>
    <recommendedName>
        <fullName evidence="4 12">GPI ethanolamine phosphate transferase 1</fullName>
        <ecNumber evidence="12">2.-.-.-</ecNumber>
    </recommendedName>
</protein>
<dbReference type="PANTHER" id="PTHR12250:SF0">
    <property type="entry name" value="GPI ETHANOLAMINE PHOSPHATE TRANSFERASE 1"/>
    <property type="match status" value="1"/>
</dbReference>
<dbReference type="OrthoDB" id="2748310at2759"/>
<dbReference type="InterPro" id="IPR037671">
    <property type="entry name" value="PIGN_N"/>
</dbReference>
<evidence type="ECO:0000256" key="3">
    <source>
        <dbReference type="ARBA" id="ARBA00008400"/>
    </source>
</evidence>
<dbReference type="GO" id="GO:0051377">
    <property type="term" value="F:mannose-ethanolamine phosphotransferase activity"/>
    <property type="evidence" value="ECO:0007669"/>
    <property type="project" value="UniProtKB-UniRule"/>
</dbReference>
<feature type="transmembrane region" description="Helical" evidence="12">
    <location>
        <begin position="835"/>
        <end position="856"/>
    </location>
</feature>
<feature type="transmembrane region" description="Helical" evidence="12">
    <location>
        <begin position="763"/>
        <end position="782"/>
    </location>
</feature>
<dbReference type="InterPro" id="IPR017852">
    <property type="entry name" value="GPI_EtnP_transferase_1_C"/>
</dbReference>
<evidence type="ECO:0000256" key="1">
    <source>
        <dbReference type="ARBA" id="ARBA00004477"/>
    </source>
</evidence>
<evidence type="ECO:0000259" key="13">
    <source>
        <dbReference type="Pfam" id="PF04987"/>
    </source>
</evidence>
<dbReference type="SUPFAM" id="SSF53649">
    <property type="entry name" value="Alkaline phosphatase-like"/>
    <property type="match status" value="1"/>
</dbReference>
<dbReference type="EMBL" id="CAHIKZ030000920">
    <property type="protein sequence ID" value="CAE1245087.1"/>
    <property type="molecule type" value="Genomic_DNA"/>
</dbReference>
<comment type="similarity">
    <text evidence="3 12">Belongs to the PIGG/PIGN/PIGO family. PIGN subfamily.</text>
</comment>
<dbReference type="GO" id="GO:0006506">
    <property type="term" value="P:GPI anchor biosynthetic process"/>
    <property type="evidence" value="ECO:0007669"/>
    <property type="project" value="UniProtKB-UniPathway"/>
</dbReference>
<evidence type="ECO:0000256" key="5">
    <source>
        <dbReference type="ARBA" id="ARBA00022502"/>
    </source>
</evidence>
<feature type="transmembrane region" description="Helical" evidence="12">
    <location>
        <begin position="535"/>
        <end position="556"/>
    </location>
</feature>
<dbReference type="Proteomes" id="UP000597762">
    <property type="component" value="Unassembled WGS sequence"/>
</dbReference>
<feature type="domain" description="GPI ethanolamine phosphate transferase 1 C-terminal" evidence="13">
    <location>
        <begin position="401"/>
        <end position="860"/>
    </location>
</feature>
<keyword evidence="6 12" id="KW-0808">Transferase</keyword>
<dbReference type="Pfam" id="PF04987">
    <property type="entry name" value="PigN"/>
    <property type="match status" value="1"/>
</dbReference>
<evidence type="ECO:0000256" key="11">
    <source>
        <dbReference type="ARBA" id="ARBA00023180"/>
    </source>
</evidence>
<dbReference type="UniPathway" id="UPA00196"/>
<accession>A0A812BYN2</accession>
<dbReference type="AlphaFoldDB" id="A0A812BYN2"/>
<feature type="transmembrane region" description="Helical" evidence="12">
    <location>
        <begin position="568"/>
        <end position="586"/>
    </location>
</feature>
<keyword evidence="8 12" id="KW-0256">Endoplasmic reticulum</keyword>
<keyword evidence="5 12" id="KW-0337">GPI-anchor biosynthesis</keyword>
<dbReference type="InterPro" id="IPR007070">
    <property type="entry name" value="GPI_EtnP_transferase_1"/>
</dbReference>
<organism evidence="14 15">
    <name type="scientific">Acanthosepion pharaonis</name>
    <name type="common">Pharaoh cuttlefish</name>
    <name type="synonym">Sepia pharaonis</name>
    <dbReference type="NCBI Taxonomy" id="158019"/>
    <lineage>
        <taxon>Eukaryota</taxon>
        <taxon>Metazoa</taxon>
        <taxon>Spiralia</taxon>
        <taxon>Lophotrochozoa</taxon>
        <taxon>Mollusca</taxon>
        <taxon>Cephalopoda</taxon>
        <taxon>Coleoidea</taxon>
        <taxon>Decapodiformes</taxon>
        <taxon>Sepiida</taxon>
        <taxon>Sepiina</taxon>
        <taxon>Sepiidae</taxon>
        <taxon>Acanthosepion</taxon>
    </lineage>
</organism>
<dbReference type="InterPro" id="IPR017850">
    <property type="entry name" value="Alkaline_phosphatase_core_sf"/>
</dbReference>
<feature type="transmembrane region" description="Helical" evidence="12">
    <location>
        <begin position="508"/>
        <end position="529"/>
    </location>
</feature>
<feature type="transmembrane region" description="Helical" evidence="12">
    <location>
        <begin position="868"/>
        <end position="887"/>
    </location>
</feature>
<sequence length="902" mass="102491">MTPYSSQTLAPAKRLVLFVADGLRADKFFELPRSGEIRAPYLRNIIENVGAWGVSHTHVPTESRPGHVALIAGFYEDVSAVAKGWKENPVEFDSVFNESHYTWSWGSPDILPMFAKGVTRQHIYIYMYAPEKVDFGSTDSSRLDSWVFKKVEEFFANAHQNPTLFSKLKQDKIVFFLHLLGIDTNGHSYRPHSHEYLENIRIVDEGIRKMEKLIEKFYENDKLTSYIFTADHGMTNWGSHGAGDPHETLTPLVAWGAGIRGPKQITGKNSQTSDGLSEEWHLNHLQRTDVEQADIAPLMSSLIGIPFPMNSVGNLPIDYLNGDLAFKAENLFTNVKQMLAQYMVKMYEVQNMSLSVTFRPFNELTPAKQAFMIRHIVRLLHAGQFEDAIAECQRAIVLALRGLQYYQTYDRFFLGASVTFSFIGWIGFVSSLLLQEYSGLVTKKSKIDMATLLWWQKSSFIKICFVSIAFLTVLLLFVTSSPLMYYIYSMLPLSLWMYTTLKKDIFLTAIRFAAASGQLVPILLRILGITAGLEILIYGFFLRQMISLGLFFMAFWAPFCFSWKSHKFLILGWVFSCLAVAIFPLLPVVNRDTNYNLVYISGGITIMLGLMALYRTSSSKNVFAIRKLEIIQIFLVSLAVYVVWSTTNSMSLRNGLPKINQYISWSLLGLCFILPLLSCLRVVERLLSLSLSFITTFLLMSISYECFFLLSLCCLLWFWLQLECIATSATCLTPIKLEELSFASPSLPEKGQPNVSKEDIRRAFFFVFLIFTAFFGTGNIASINSFDPASVYCFLTVFSPFIMGALLLFKVGLPFLLVTCAFTTLHVITKSPKRILFLIVLIMSDFMGMQFFFYVRDFGSWLEIGSSISHYVIVMSMIIFFLLLEMVGHCLTSINFSLLPQH</sequence>
<feature type="transmembrane region" description="Helical" evidence="12">
    <location>
        <begin position="695"/>
        <end position="720"/>
    </location>
</feature>
<dbReference type="PANTHER" id="PTHR12250">
    <property type="entry name" value="PHOSPHATIDYLINOSITOL GLYCAN, CLASS N"/>
    <property type="match status" value="1"/>
</dbReference>
<evidence type="ECO:0000256" key="6">
    <source>
        <dbReference type="ARBA" id="ARBA00022679"/>
    </source>
</evidence>
<dbReference type="Pfam" id="PF01663">
    <property type="entry name" value="Phosphodiest"/>
    <property type="match status" value="1"/>
</dbReference>
<keyword evidence="9 12" id="KW-1133">Transmembrane helix</keyword>
<evidence type="ECO:0000256" key="9">
    <source>
        <dbReference type="ARBA" id="ARBA00022989"/>
    </source>
</evidence>
<keyword evidence="11" id="KW-0325">Glycoprotein</keyword>
<evidence type="ECO:0000256" key="10">
    <source>
        <dbReference type="ARBA" id="ARBA00023136"/>
    </source>
</evidence>
<evidence type="ECO:0000313" key="14">
    <source>
        <dbReference type="EMBL" id="CAE1245087.1"/>
    </source>
</evidence>
<comment type="function">
    <text evidence="12">Ethanolamine phosphate transferase involved in glycosylphosphatidylinositol-anchor biosynthesis. Transfers ethanolamine phosphate to the first alpha-1,4-linked mannose of the glycosylphosphatidylinositol precursor of GPI-anchor.</text>
</comment>
<keyword evidence="10 12" id="KW-0472">Membrane</keyword>
<reference evidence="14" key="1">
    <citation type="submission" date="2021-01" db="EMBL/GenBank/DDBJ databases">
        <authorList>
            <person name="Li R."/>
            <person name="Bekaert M."/>
        </authorList>
    </citation>
    <scope>NUCLEOTIDE SEQUENCE</scope>
    <source>
        <strain evidence="14">Farmed</strain>
    </source>
</reference>
<evidence type="ECO:0000256" key="7">
    <source>
        <dbReference type="ARBA" id="ARBA00022692"/>
    </source>
</evidence>
<feature type="transmembrane region" description="Helical" evidence="12">
    <location>
        <begin position="459"/>
        <end position="477"/>
    </location>
</feature>
<evidence type="ECO:0000256" key="12">
    <source>
        <dbReference type="RuleBase" id="RU367138"/>
    </source>
</evidence>
<feature type="transmembrane region" description="Helical" evidence="12">
    <location>
        <begin position="598"/>
        <end position="616"/>
    </location>
</feature>
<evidence type="ECO:0000256" key="4">
    <source>
        <dbReference type="ARBA" id="ARBA00020831"/>
    </source>
</evidence>
<comment type="subcellular location">
    <subcellularLocation>
        <location evidence="1 12">Endoplasmic reticulum membrane</location>
        <topology evidence="1 12">Multi-pass membrane protein</topology>
    </subcellularLocation>
</comment>
<feature type="transmembrane region" description="Helical" evidence="12">
    <location>
        <begin position="628"/>
        <end position="647"/>
    </location>
</feature>
<feature type="transmembrane region" description="Helical" evidence="12">
    <location>
        <begin position="812"/>
        <end position="828"/>
    </location>
</feature>
<comment type="pathway">
    <text evidence="2 12">Glycolipid biosynthesis; glycosylphosphatidylinositol-anchor biosynthesis.</text>
</comment>
<dbReference type="GO" id="GO:0005789">
    <property type="term" value="C:endoplasmic reticulum membrane"/>
    <property type="evidence" value="ECO:0007669"/>
    <property type="project" value="UniProtKB-SubCell"/>
</dbReference>
<gene>
    <name evidence="14" type="ORF">SPHA_24592</name>
</gene>
<evidence type="ECO:0000256" key="2">
    <source>
        <dbReference type="ARBA" id="ARBA00004687"/>
    </source>
</evidence>
<feature type="transmembrane region" description="Helical" evidence="12">
    <location>
        <begin position="662"/>
        <end position="683"/>
    </location>
</feature>
<dbReference type="Gene3D" id="3.40.720.10">
    <property type="entry name" value="Alkaline Phosphatase, subunit A"/>
    <property type="match status" value="2"/>
</dbReference>
<proteinExistence type="inferred from homology"/>
<dbReference type="InterPro" id="IPR002591">
    <property type="entry name" value="Phosphodiest/P_Trfase"/>
</dbReference>